<protein>
    <submittedName>
        <fullName evidence="5">Pep_M12B_propep domain-containing protein</fullName>
    </submittedName>
</protein>
<evidence type="ECO:0000256" key="1">
    <source>
        <dbReference type="ARBA" id="ARBA00023157"/>
    </source>
</evidence>
<accession>A0A0N4YUV7</accession>
<dbReference type="WBParaSite" id="NBR_0002102901-mRNA-1">
    <property type="protein sequence ID" value="NBR_0002102901-mRNA-1"/>
    <property type="gene ID" value="NBR_0002102901"/>
</dbReference>
<keyword evidence="1" id="KW-1015">Disulfide bond</keyword>
<reference evidence="3 4" key="2">
    <citation type="submission" date="2018-11" db="EMBL/GenBank/DDBJ databases">
        <authorList>
            <consortium name="Pathogen Informatics"/>
        </authorList>
    </citation>
    <scope>NUCLEOTIDE SEQUENCE [LARGE SCALE GENOMIC DNA]</scope>
</reference>
<feature type="domain" description="Peptidase M12B propeptide" evidence="2">
    <location>
        <begin position="11"/>
        <end position="105"/>
    </location>
</feature>
<evidence type="ECO:0000259" key="2">
    <source>
        <dbReference type="Pfam" id="PF01562"/>
    </source>
</evidence>
<evidence type="ECO:0000313" key="5">
    <source>
        <dbReference type="WBParaSite" id="NBR_0002102901-mRNA-1"/>
    </source>
</evidence>
<organism evidence="5">
    <name type="scientific">Nippostrongylus brasiliensis</name>
    <name type="common">Rat hookworm</name>
    <dbReference type="NCBI Taxonomy" id="27835"/>
    <lineage>
        <taxon>Eukaryota</taxon>
        <taxon>Metazoa</taxon>
        <taxon>Ecdysozoa</taxon>
        <taxon>Nematoda</taxon>
        <taxon>Chromadorea</taxon>
        <taxon>Rhabditida</taxon>
        <taxon>Rhabditina</taxon>
        <taxon>Rhabditomorpha</taxon>
        <taxon>Strongyloidea</taxon>
        <taxon>Heligmosomidae</taxon>
        <taxon>Nippostrongylus</taxon>
    </lineage>
</organism>
<dbReference type="EMBL" id="UYSL01025817">
    <property type="protein sequence ID" value="VDL84768.1"/>
    <property type="molecule type" value="Genomic_DNA"/>
</dbReference>
<name>A0A0N4YUV7_NIPBR</name>
<dbReference type="Pfam" id="PF01562">
    <property type="entry name" value="Pep_M12B_propep"/>
    <property type="match status" value="1"/>
</dbReference>
<dbReference type="InterPro" id="IPR002870">
    <property type="entry name" value="Peptidase_M12B_N"/>
</dbReference>
<dbReference type="STRING" id="27835.A0A0N4YUV7"/>
<evidence type="ECO:0000313" key="4">
    <source>
        <dbReference type="Proteomes" id="UP000271162"/>
    </source>
</evidence>
<dbReference type="Proteomes" id="UP000271162">
    <property type="component" value="Unassembled WGS sequence"/>
</dbReference>
<dbReference type="OMA" id="HAWDQEF"/>
<evidence type="ECO:0000313" key="3">
    <source>
        <dbReference type="EMBL" id="VDL84768.1"/>
    </source>
</evidence>
<dbReference type="AlphaFoldDB" id="A0A0N4YUV7"/>
<gene>
    <name evidence="3" type="ORF">NBR_LOCUS21030</name>
</gene>
<reference evidence="5" key="1">
    <citation type="submission" date="2017-02" db="UniProtKB">
        <authorList>
            <consortium name="WormBaseParasite"/>
        </authorList>
    </citation>
    <scope>IDENTIFICATION</scope>
</reference>
<proteinExistence type="predicted"/>
<keyword evidence="4" id="KW-1185">Reference proteome</keyword>
<sequence>MSFLTTFFAQALHHKLTKRELHHVFGVDEVHQVPEYELIKTERYPKEDGGLRIRFSAWGDDYDLDLKPNNRLISPHLVSITRNGSEVVERKGLELDHNCHFQGTVSSHGQVPVAISDCRSLMGTLVMDDHFLVLQTVPQRVRHHSPNEHLVFKRAASLLTSFERNIQEEIVRLNDVQEPFCDTSESMDDPIGGMKTTIRIPQL</sequence>